<dbReference type="RefSeq" id="WP_176070942.1">
    <property type="nucleotide sequence ID" value="NZ_JABWMJ010000011.1"/>
</dbReference>
<evidence type="ECO:0000313" key="3">
    <source>
        <dbReference type="Proteomes" id="UP000529637"/>
    </source>
</evidence>
<name>A0A7Y6TYH2_9BURK</name>
<dbReference type="Pfam" id="PF14559">
    <property type="entry name" value="TPR_19"/>
    <property type="match status" value="1"/>
</dbReference>
<comment type="caution">
    <text evidence="2">The sequence shown here is derived from an EMBL/GenBank/DDBJ whole genome shotgun (WGS) entry which is preliminary data.</text>
</comment>
<dbReference type="AlphaFoldDB" id="A0A7Y6TYH2"/>
<dbReference type="EMBL" id="JABWMJ010000011">
    <property type="protein sequence ID" value="NUZ08102.1"/>
    <property type="molecule type" value="Genomic_DNA"/>
</dbReference>
<feature type="region of interest" description="Disordered" evidence="1">
    <location>
        <begin position="443"/>
        <end position="464"/>
    </location>
</feature>
<proteinExistence type="predicted"/>
<gene>
    <name evidence="2" type="ORF">HQN59_20275</name>
</gene>
<evidence type="ECO:0000256" key="1">
    <source>
        <dbReference type="SAM" id="MobiDB-lite"/>
    </source>
</evidence>
<evidence type="ECO:0008006" key="4">
    <source>
        <dbReference type="Google" id="ProtNLM"/>
    </source>
</evidence>
<evidence type="ECO:0000313" key="2">
    <source>
        <dbReference type="EMBL" id="NUZ08102.1"/>
    </source>
</evidence>
<dbReference type="InterPro" id="IPR011990">
    <property type="entry name" value="TPR-like_helical_dom_sf"/>
</dbReference>
<reference evidence="2 3" key="1">
    <citation type="submission" date="2020-06" db="EMBL/GenBank/DDBJ databases">
        <title>Schlegella sp. ID0723 isolated from air conditioner.</title>
        <authorList>
            <person name="Kim D.Y."/>
            <person name="Kim D.-U."/>
        </authorList>
    </citation>
    <scope>NUCLEOTIDE SEQUENCE [LARGE SCALE GENOMIC DNA]</scope>
    <source>
        <strain evidence="2 3">ID0723</strain>
    </source>
</reference>
<sequence>MEALDLKRHRPDHFSGKTLTLGGADYVVGELFRAGEQGYMHPLRNVRSGLALHLVQIRQSYRHEPDAAAAASRLKARGTTALRTGFFRNGQPCPVAPMRALDLAGGVLELHEHAFGLADADARLLDGAADVAEAGQIDAALERVEGFLARHPDHTAALALAAELHGRARQRGEALARIEHAVAIEPNLSTYALRRATCMLDAGRALAAASVLADFRHAFPGEPDAAILAVHTALRRGQPEEARRALDEVAAPTPVIAELASLIDRAARASALVAGLAAQRRPGLGLTDDALATLQRAHELYALDPAVDVNLAFALRDRGDFARATELLTMVAGAVDPQWVPYVRMSAAFCFAARQDWARAEANASNALQMLGHPAEILPADVPGLVTWIDFDRGTATEHPPARALAALDAWSRGAAEAGTPSQATEVLRPLYEKAAATFGGAAHAAAAPPEPPPWWKRLLSSRP</sequence>
<dbReference type="Proteomes" id="UP000529637">
    <property type="component" value="Unassembled WGS sequence"/>
</dbReference>
<dbReference type="SUPFAM" id="SSF48452">
    <property type="entry name" value="TPR-like"/>
    <property type="match status" value="1"/>
</dbReference>
<protein>
    <recommendedName>
        <fullName evidence="4">Tetratricopeptide repeat protein</fullName>
    </recommendedName>
</protein>
<organism evidence="2 3">
    <name type="scientific">Piscinibacter koreensis</name>
    <dbReference type="NCBI Taxonomy" id="2742824"/>
    <lineage>
        <taxon>Bacteria</taxon>
        <taxon>Pseudomonadati</taxon>
        <taxon>Pseudomonadota</taxon>
        <taxon>Betaproteobacteria</taxon>
        <taxon>Burkholderiales</taxon>
        <taxon>Sphaerotilaceae</taxon>
        <taxon>Piscinibacter</taxon>
    </lineage>
</organism>
<accession>A0A7Y6TYH2</accession>
<keyword evidence="3" id="KW-1185">Reference proteome</keyword>
<dbReference type="Gene3D" id="1.25.40.10">
    <property type="entry name" value="Tetratricopeptide repeat domain"/>
    <property type="match status" value="2"/>
</dbReference>